<reference evidence="1 2" key="1">
    <citation type="journal article" date="2016" name="Antonie Van Leeuwenhoek">
        <title>Nocardia donostiensis sp. nov., isolated from human respiratory specimens.</title>
        <authorList>
            <person name="Ercibengoa M."/>
            <person name="Bell M."/>
            <person name="Marimon J.M."/>
            <person name="Humrighouse B."/>
            <person name="Klenk H.P."/>
            <person name="Potter G."/>
            <person name="Perez-Trallero E."/>
        </authorList>
    </citation>
    <scope>NUCLEOTIDE SEQUENCE [LARGE SCALE GENOMIC DNA]</scope>
    <source>
        <strain evidence="1 2">X1655</strain>
    </source>
</reference>
<organism evidence="1 2">
    <name type="scientific">Nocardia donostiensis</name>
    <dbReference type="NCBI Taxonomy" id="1538463"/>
    <lineage>
        <taxon>Bacteria</taxon>
        <taxon>Bacillati</taxon>
        <taxon>Actinomycetota</taxon>
        <taxon>Actinomycetes</taxon>
        <taxon>Mycobacteriales</taxon>
        <taxon>Nocardiaceae</taxon>
        <taxon>Nocardia</taxon>
    </lineage>
</organism>
<dbReference type="OrthoDB" id="4560721at2"/>
<evidence type="ECO:0008006" key="3">
    <source>
        <dbReference type="Google" id="ProtNLM"/>
    </source>
</evidence>
<sequence>MGKDLDFKGEHAERVAGEVDALSERIQAVLTKISGAETALWGCWGTDKTGQAFANGDNKNGYIASSEGQREVIASYPEFLSGDKGYAPEFRAAAKLLNATEQGNKAEIERPGRARR</sequence>
<dbReference type="EMBL" id="MUMY01000001">
    <property type="protein sequence ID" value="ONM50524.1"/>
    <property type="molecule type" value="Genomic_DNA"/>
</dbReference>
<comment type="caution">
    <text evidence="1">The sequence shown here is derived from an EMBL/GenBank/DDBJ whole genome shotgun (WGS) entry which is preliminary data.</text>
</comment>
<accession>A0A1V2TLY1</accession>
<gene>
    <name evidence="1" type="ORF">B0T46_01005</name>
</gene>
<dbReference type="RefSeq" id="WP_077114429.1">
    <property type="nucleotide sequence ID" value="NZ_MUKP01000040.1"/>
</dbReference>
<dbReference type="STRING" id="1538463.B0T36_01165"/>
<keyword evidence="2" id="KW-1185">Reference proteome</keyword>
<evidence type="ECO:0000313" key="2">
    <source>
        <dbReference type="Proteomes" id="UP000188836"/>
    </source>
</evidence>
<name>A0A1V2TLY1_9NOCA</name>
<dbReference type="Proteomes" id="UP000188836">
    <property type="component" value="Unassembled WGS sequence"/>
</dbReference>
<evidence type="ECO:0000313" key="1">
    <source>
        <dbReference type="EMBL" id="ONM50524.1"/>
    </source>
</evidence>
<dbReference type="AlphaFoldDB" id="A0A1V2TLY1"/>
<proteinExistence type="predicted"/>
<protein>
    <recommendedName>
        <fullName evidence="3">WXG100 family type VII secretion target</fullName>
    </recommendedName>
</protein>